<dbReference type="Pfam" id="PF01434">
    <property type="entry name" value="Peptidase_M41"/>
    <property type="match status" value="1"/>
</dbReference>
<dbReference type="GO" id="GO:0004176">
    <property type="term" value="F:ATP-dependent peptidase activity"/>
    <property type="evidence" value="ECO:0007669"/>
    <property type="project" value="InterPro"/>
</dbReference>
<dbReference type="InterPro" id="IPR027417">
    <property type="entry name" value="P-loop_NTPase"/>
</dbReference>
<dbReference type="GO" id="GO:0016887">
    <property type="term" value="F:ATP hydrolysis activity"/>
    <property type="evidence" value="ECO:0007669"/>
    <property type="project" value="InterPro"/>
</dbReference>
<proteinExistence type="inferred from homology"/>
<dbReference type="Gene3D" id="3.40.50.300">
    <property type="entry name" value="P-loop containing nucleotide triphosphate hydrolases"/>
    <property type="match status" value="1"/>
</dbReference>
<dbReference type="InterPro" id="IPR003959">
    <property type="entry name" value="ATPase_AAA_core"/>
</dbReference>
<keyword evidence="4" id="KW-1133">Transmembrane helix</keyword>
<feature type="region of interest" description="Disordered" evidence="3">
    <location>
        <begin position="1"/>
        <end position="28"/>
    </location>
</feature>
<dbReference type="SMART" id="SM00382">
    <property type="entry name" value="AAA"/>
    <property type="match status" value="1"/>
</dbReference>
<comment type="similarity">
    <text evidence="1">Belongs to the AAA ATPase family.</text>
</comment>
<keyword evidence="4" id="KW-0812">Transmembrane</keyword>
<dbReference type="EMBL" id="FCOF02000032">
    <property type="protein sequence ID" value="SAK82311.1"/>
    <property type="molecule type" value="Genomic_DNA"/>
</dbReference>
<keyword evidence="2" id="KW-0175">Coiled coil</keyword>
<keyword evidence="4" id="KW-0472">Membrane</keyword>
<dbReference type="GO" id="GO:0004222">
    <property type="term" value="F:metalloendopeptidase activity"/>
    <property type="evidence" value="ECO:0007669"/>
    <property type="project" value="InterPro"/>
</dbReference>
<sequence>MSDKSPHERDAHLRDTGKNRMKPGKNGRWTRRGRRRLFIAFAALAAVLIAIGSGVLRHGGADRHDSALQATSIVYHMRQDPSPWTHTEQDASRMLADIREKRVAAIGVTVDAILVSTKSGSRYFVTDRFAVFSQSLLLNPTKGDSAPDYQIAWLPNVSVGAQAGVGPLLGMFRDWASMLVYVLLLALMLWYMRREMKGDATLIDAPPDMCFDDVIGAVEAKAALDDIKAYLRDPKSFTKMGIRPPCGVLMTGGPGVGKTRLAQALAGECGAHFIAITGSYFSAKYYGAGIQKVKHLFRTARKHGPVVIFIDEADGLAARTSGASGSADAESNRVINQLLAEMDGFEKNEGVILVAATNFPDNLDEALRRPGRFDRIVPVRLPDVADRVKIFEYYLGKLPSRSADIDCDQLARLTVGLSPASLSMIVNQAGLIARRQGAGMVCAGHLHEAVKVVRIGDVSGAQKALDADEVRRVGVHEAGHGIVAALLGAGVLEELTVLPRGGALGMALITKPQDKHLYRRSELEKELIVLLGGRNAELLVFGEASSGAAQDLQEASRISLEMVSRLGFGSDGNLFSLAALPREIAGRQLDGAIEQANALLKEMNERCFELLRRNQSILEDVTRALTETETVPGAYVYELIRKSRVTPLRERKAVCFSVAASGTEAGIYGLAGTEDDLCPSIATSRSSTL</sequence>
<dbReference type="PROSITE" id="PS00674">
    <property type="entry name" value="AAA"/>
    <property type="match status" value="1"/>
</dbReference>
<evidence type="ECO:0000256" key="2">
    <source>
        <dbReference type="SAM" id="Coils"/>
    </source>
</evidence>
<dbReference type="InterPro" id="IPR037219">
    <property type="entry name" value="Peptidase_M41-like"/>
</dbReference>
<keyword evidence="7" id="KW-1185">Reference proteome</keyword>
<evidence type="ECO:0000313" key="6">
    <source>
        <dbReference type="EMBL" id="SAK82311.1"/>
    </source>
</evidence>
<reference evidence="6" key="1">
    <citation type="submission" date="2016-01" db="EMBL/GenBank/DDBJ databases">
        <authorList>
            <person name="Peeters C."/>
        </authorList>
    </citation>
    <scope>NUCLEOTIDE SEQUENCE [LARGE SCALE GENOMIC DNA]</scope>
    <source>
        <strain evidence="6">LMG 29318</strain>
    </source>
</reference>
<keyword evidence="6" id="KW-0378">Hydrolase</keyword>
<dbReference type="InterPro" id="IPR003960">
    <property type="entry name" value="ATPase_AAA_CS"/>
</dbReference>
<keyword evidence="1" id="KW-0067">ATP-binding</keyword>
<dbReference type="InterPro" id="IPR000642">
    <property type="entry name" value="Peptidase_M41"/>
</dbReference>
<keyword evidence="6" id="KW-0482">Metalloprotease</keyword>
<feature type="domain" description="AAA+ ATPase" evidence="5">
    <location>
        <begin position="244"/>
        <end position="383"/>
    </location>
</feature>
<gene>
    <name evidence="6" type="ORF">AWB75_05231</name>
</gene>
<evidence type="ECO:0000259" key="5">
    <source>
        <dbReference type="SMART" id="SM00382"/>
    </source>
</evidence>
<dbReference type="Gene3D" id="1.10.8.60">
    <property type="match status" value="1"/>
</dbReference>
<feature type="compositionally biased region" description="Basic and acidic residues" evidence="3">
    <location>
        <begin position="1"/>
        <end position="18"/>
    </location>
</feature>
<keyword evidence="1" id="KW-0547">Nucleotide-binding</keyword>
<dbReference type="GO" id="GO:0006508">
    <property type="term" value="P:proteolysis"/>
    <property type="evidence" value="ECO:0007669"/>
    <property type="project" value="UniProtKB-KW"/>
</dbReference>
<evidence type="ECO:0000313" key="7">
    <source>
        <dbReference type="Proteomes" id="UP000054870"/>
    </source>
</evidence>
<evidence type="ECO:0000256" key="4">
    <source>
        <dbReference type="SAM" id="Phobius"/>
    </source>
</evidence>
<dbReference type="FunFam" id="3.40.50.300:FF:002568">
    <property type="entry name" value="Cell division protein (FtsH)"/>
    <property type="match status" value="1"/>
</dbReference>
<keyword evidence="6" id="KW-0645">Protease</keyword>
<accession>A0A158CJ56</accession>
<feature type="coiled-coil region" evidence="2">
    <location>
        <begin position="586"/>
        <end position="613"/>
    </location>
</feature>
<comment type="caution">
    <text evidence="6">The sequence shown here is derived from an EMBL/GenBank/DDBJ whole genome shotgun (WGS) entry which is preliminary data.</text>
</comment>
<dbReference type="SUPFAM" id="SSF140990">
    <property type="entry name" value="FtsH protease domain-like"/>
    <property type="match status" value="1"/>
</dbReference>
<dbReference type="InterPro" id="IPR003593">
    <property type="entry name" value="AAA+_ATPase"/>
</dbReference>
<dbReference type="GO" id="GO:0005524">
    <property type="term" value="F:ATP binding"/>
    <property type="evidence" value="ECO:0007669"/>
    <property type="project" value="UniProtKB-KW"/>
</dbReference>
<feature type="compositionally biased region" description="Basic residues" evidence="3">
    <location>
        <begin position="19"/>
        <end position="28"/>
    </location>
</feature>
<dbReference type="AlphaFoldDB" id="A0A158CJ56"/>
<organism evidence="6 7">
    <name type="scientific">Caballeronia catudaia</name>
    <dbReference type="NCBI Taxonomy" id="1777136"/>
    <lineage>
        <taxon>Bacteria</taxon>
        <taxon>Pseudomonadati</taxon>
        <taxon>Pseudomonadota</taxon>
        <taxon>Betaproteobacteria</taxon>
        <taxon>Burkholderiales</taxon>
        <taxon>Burkholderiaceae</taxon>
        <taxon>Caballeronia</taxon>
    </lineage>
</organism>
<evidence type="ECO:0000256" key="3">
    <source>
        <dbReference type="SAM" id="MobiDB-lite"/>
    </source>
</evidence>
<dbReference type="PANTHER" id="PTHR23076">
    <property type="entry name" value="METALLOPROTEASE M41 FTSH"/>
    <property type="match status" value="1"/>
</dbReference>
<evidence type="ECO:0000256" key="1">
    <source>
        <dbReference type="RuleBase" id="RU003651"/>
    </source>
</evidence>
<feature type="transmembrane region" description="Helical" evidence="4">
    <location>
        <begin position="175"/>
        <end position="192"/>
    </location>
</feature>
<name>A0A158CJ56_9BURK</name>
<dbReference type="Proteomes" id="UP000054870">
    <property type="component" value="Unassembled WGS sequence"/>
</dbReference>
<feature type="transmembrane region" description="Helical" evidence="4">
    <location>
        <begin position="37"/>
        <end position="56"/>
    </location>
</feature>
<dbReference type="Gene3D" id="1.20.58.760">
    <property type="entry name" value="Peptidase M41"/>
    <property type="match status" value="1"/>
</dbReference>
<dbReference type="Pfam" id="PF00004">
    <property type="entry name" value="AAA"/>
    <property type="match status" value="1"/>
</dbReference>
<dbReference type="PANTHER" id="PTHR23076:SF97">
    <property type="entry name" value="ATP-DEPENDENT ZINC METALLOPROTEASE YME1L1"/>
    <property type="match status" value="1"/>
</dbReference>
<dbReference type="SUPFAM" id="SSF52540">
    <property type="entry name" value="P-loop containing nucleoside triphosphate hydrolases"/>
    <property type="match status" value="1"/>
</dbReference>
<protein>
    <submittedName>
        <fullName evidence="6">ATP-dependent metalloprotease</fullName>
    </submittedName>
</protein>